<organism evidence="2">
    <name type="scientific">Zooxanthella nutricula</name>
    <dbReference type="NCBI Taxonomy" id="1333877"/>
    <lineage>
        <taxon>Eukaryota</taxon>
        <taxon>Sar</taxon>
        <taxon>Alveolata</taxon>
        <taxon>Dinophyceae</taxon>
        <taxon>Peridiniales</taxon>
        <taxon>Peridiniales incertae sedis</taxon>
        <taxon>Zooxanthella</taxon>
    </lineage>
</organism>
<evidence type="ECO:0000256" key="1">
    <source>
        <dbReference type="SAM" id="Phobius"/>
    </source>
</evidence>
<feature type="transmembrane region" description="Helical" evidence="1">
    <location>
        <begin position="189"/>
        <end position="213"/>
    </location>
</feature>
<feature type="transmembrane region" description="Helical" evidence="1">
    <location>
        <begin position="101"/>
        <end position="119"/>
    </location>
</feature>
<keyword evidence="1" id="KW-1133">Transmembrane helix</keyword>
<evidence type="ECO:0000313" key="2">
    <source>
        <dbReference type="EMBL" id="CAD9644023.1"/>
    </source>
</evidence>
<proteinExistence type="predicted"/>
<gene>
    <name evidence="2" type="ORF">BRAN1462_LOCUS61845</name>
</gene>
<keyword evidence="1" id="KW-0472">Membrane</keyword>
<feature type="transmembrane region" description="Helical" evidence="1">
    <location>
        <begin position="20"/>
        <end position="43"/>
    </location>
</feature>
<reference evidence="2" key="1">
    <citation type="submission" date="2021-01" db="EMBL/GenBank/DDBJ databases">
        <authorList>
            <person name="Corre E."/>
            <person name="Pelletier E."/>
            <person name="Niang G."/>
            <person name="Scheremetjew M."/>
            <person name="Finn R."/>
            <person name="Kale V."/>
            <person name="Holt S."/>
            <person name="Cochrane G."/>
            <person name="Meng A."/>
            <person name="Brown T."/>
            <person name="Cohen L."/>
        </authorList>
    </citation>
    <scope>NUCLEOTIDE SEQUENCE</scope>
    <source>
        <strain evidence="2">RCC3387</strain>
    </source>
</reference>
<accession>A0A7S2VR05</accession>
<feature type="transmembrane region" description="Helical" evidence="1">
    <location>
        <begin position="125"/>
        <end position="146"/>
    </location>
</feature>
<evidence type="ECO:0008006" key="3">
    <source>
        <dbReference type="Google" id="ProtNLM"/>
    </source>
</evidence>
<dbReference type="EMBL" id="HBGW01097483">
    <property type="protein sequence ID" value="CAD9644023.1"/>
    <property type="molecule type" value="Transcribed_RNA"/>
</dbReference>
<keyword evidence="1" id="KW-0812">Transmembrane</keyword>
<dbReference type="AlphaFoldDB" id="A0A7S2VR05"/>
<feature type="transmembrane region" description="Helical" evidence="1">
    <location>
        <begin position="158"/>
        <end position="177"/>
    </location>
</feature>
<feature type="transmembrane region" description="Helical" evidence="1">
    <location>
        <begin position="63"/>
        <end position="80"/>
    </location>
</feature>
<protein>
    <recommendedName>
        <fullName evidence="3">Fatty acid hydroxylase domain-containing protein</fullName>
    </recommendedName>
</protein>
<name>A0A7S2VR05_9DINO</name>
<sequence>MCRAPGSEAGRAMDAARSRVLRLLPAVLLGAHAIGVVPLDPLLSAAWGRLGGMAFFRGPMAEAYVAAFSFLGWIVLFSWADALPGLARFRMVPFASDTKPAHIVAVHGVLIWATFLAVGEPFGRAVPAAILAAHLFCVLVAGSLAVLRRHDGMVWYTLRAYLQFMGYLAGIAVFHRFKTPASAPWDDIAVGRLVCEVTFGIVAYDFLFSWLHYGMHCRLLARFLDHHQHHQISAFSRRLLAADTVNHGLLDFALQVGVNIVVQNIGVFGMPKHKLARFLHNIVVTGLLVESHAGYDGFWSSHRLYPGVFGGALRHVQHHTKGKEFYQQFFCYLDDYVFA</sequence>